<reference evidence="2" key="1">
    <citation type="submission" date="2014-05" db="EMBL/GenBank/DDBJ databases">
        <title>The genome and life-stage specific transcriptomes of Globodera pallida elucidate key aspects of plant parasitism by a cyst nematode.</title>
        <authorList>
            <person name="Cotton J.A."/>
            <person name="Lilley C.J."/>
            <person name="Jones L.M."/>
            <person name="Kikuchi T."/>
            <person name="Reid A.J."/>
            <person name="Thorpe P."/>
            <person name="Tsai I.J."/>
            <person name="Beasley H."/>
            <person name="Blok V."/>
            <person name="Cock P.J.A."/>
            <person name="Van den Akker S.E."/>
            <person name="Holroyd N."/>
            <person name="Hunt M."/>
            <person name="Mantelin S."/>
            <person name="Naghra H."/>
            <person name="Pain A."/>
            <person name="Palomares-Rius J.E."/>
            <person name="Zarowiecki M."/>
            <person name="Berriman M."/>
            <person name="Jones J.T."/>
            <person name="Urwin P.E."/>
        </authorList>
    </citation>
    <scope>NUCLEOTIDE SEQUENCE [LARGE SCALE GENOMIC DNA]</scope>
    <source>
        <strain evidence="2">Lindley</strain>
    </source>
</reference>
<evidence type="ECO:0000256" key="1">
    <source>
        <dbReference type="SAM" id="Phobius"/>
    </source>
</evidence>
<keyword evidence="1" id="KW-1133">Transmembrane helix</keyword>
<evidence type="ECO:0000313" key="3">
    <source>
        <dbReference type="WBParaSite" id="GPLIN_000519800"/>
    </source>
</evidence>
<name>A0A183BX59_GLOPA</name>
<sequence>MGGGCFVVVVVGFVVVVVGVVVVVVDVVVGVVVVVVGVVVVVVDVVVGVVDVVVGVVVVVVDVVVVVRAKWRTHRKARAQEAPAYHTKRAAGEAKAAAACAHCLSRGGKRRRRANRTPSAARRFLI</sequence>
<keyword evidence="1" id="KW-0812">Transmembrane</keyword>
<dbReference type="Proteomes" id="UP000050741">
    <property type="component" value="Unassembled WGS sequence"/>
</dbReference>
<reference evidence="3" key="2">
    <citation type="submission" date="2016-06" db="UniProtKB">
        <authorList>
            <consortium name="WormBaseParasite"/>
        </authorList>
    </citation>
    <scope>IDENTIFICATION</scope>
</reference>
<proteinExistence type="predicted"/>
<protein>
    <submittedName>
        <fullName evidence="3">Uncharacterized protein</fullName>
    </submittedName>
</protein>
<feature type="transmembrane region" description="Helical" evidence="1">
    <location>
        <begin position="7"/>
        <end position="40"/>
    </location>
</feature>
<dbReference type="WBParaSite" id="GPLIN_000519800">
    <property type="protein sequence ID" value="GPLIN_000519800"/>
    <property type="gene ID" value="GPLIN_000519800"/>
</dbReference>
<accession>A0A183BX59</accession>
<evidence type="ECO:0000313" key="2">
    <source>
        <dbReference type="Proteomes" id="UP000050741"/>
    </source>
</evidence>
<keyword evidence="1" id="KW-0472">Membrane</keyword>
<organism evidence="2 3">
    <name type="scientific">Globodera pallida</name>
    <name type="common">Potato cyst nematode worm</name>
    <name type="synonym">Heterodera pallida</name>
    <dbReference type="NCBI Taxonomy" id="36090"/>
    <lineage>
        <taxon>Eukaryota</taxon>
        <taxon>Metazoa</taxon>
        <taxon>Ecdysozoa</taxon>
        <taxon>Nematoda</taxon>
        <taxon>Chromadorea</taxon>
        <taxon>Rhabditida</taxon>
        <taxon>Tylenchina</taxon>
        <taxon>Tylenchomorpha</taxon>
        <taxon>Tylenchoidea</taxon>
        <taxon>Heteroderidae</taxon>
        <taxon>Heteroderinae</taxon>
        <taxon>Globodera</taxon>
    </lineage>
</organism>
<keyword evidence="2" id="KW-1185">Reference proteome</keyword>
<dbReference type="AlphaFoldDB" id="A0A183BX59"/>
<feature type="transmembrane region" description="Helical" evidence="1">
    <location>
        <begin position="46"/>
        <end position="67"/>
    </location>
</feature>